<comment type="similarity">
    <text evidence="5">Belongs to the YicC/YloC family.</text>
</comment>
<proteinExistence type="inferred from homology"/>
<evidence type="ECO:0000256" key="5">
    <source>
        <dbReference type="ARBA" id="ARBA00035648"/>
    </source>
</evidence>
<keyword evidence="4" id="KW-0378">Hydrolase</keyword>
<evidence type="ECO:0000259" key="7">
    <source>
        <dbReference type="Pfam" id="PF08340"/>
    </source>
</evidence>
<dbReference type="PANTHER" id="PTHR30636:SF3">
    <property type="entry name" value="UPF0701 PROTEIN YICC"/>
    <property type="match status" value="1"/>
</dbReference>
<name>A0AAE3L1X4_9GAMM</name>
<dbReference type="Pfam" id="PF08340">
    <property type="entry name" value="YicC-like_C"/>
    <property type="match status" value="1"/>
</dbReference>
<keyword evidence="9" id="KW-1185">Reference proteome</keyword>
<dbReference type="NCBIfam" id="TIGR00255">
    <property type="entry name" value="YicC/YloC family endoribonuclease"/>
    <property type="match status" value="1"/>
</dbReference>
<dbReference type="InterPro" id="IPR013551">
    <property type="entry name" value="YicC-like_C"/>
</dbReference>
<dbReference type="Proteomes" id="UP001204445">
    <property type="component" value="Unassembled WGS sequence"/>
</dbReference>
<evidence type="ECO:0000256" key="3">
    <source>
        <dbReference type="ARBA" id="ARBA00022759"/>
    </source>
</evidence>
<organism evidence="8 9">
    <name type="scientific">Methylohalomonas lacus</name>
    <dbReference type="NCBI Taxonomy" id="398773"/>
    <lineage>
        <taxon>Bacteria</taxon>
        <taxon>Pseudomonadati</taxon>
        <taxon>Pseudomonadota</taxon>
        <taxon>Gammaproteobacteria</taxon>
        <taxon>Methylohalomonadales</taxon>
        <taxon>Methylohalomonadaceae</taxon>
        <taxon>Methylohalomonas</taxon>
    </lineage>
</organism>
<feature type="domain" description="Endoribonuclease YicC-like C-terminal" evidence="7">
    <location>
        <begin position="170"/>
        <end position="284"/>
    </location>
</feature>
<evidence type="ECO:0000256" key="2">
    <source>
        <dbReference type="ARBA" id="ARBA00022722"/>
    </source>
</evidence>
<comment type="cofactor">
    <cofactor evidence="1">
        <name>a divalent metal cation</name>
        <dbReference type="ChEBI" id="CHEBI:60240"/>
    </cofactor>
</comment>
<feature type="domain" description="Endoribonuclease YicC-like N-terminal" evidence="6">
    <location>
        <begin position="1"/>
        <end position="150"/>
    </location>
</feature>
<gene>
    <name evidence="8" type="ORF">J2T55_001670</name>
</gene>
<reference evidence="8" key="1">
    <citation type="submission" date="2022-08" db="EMBL/GenBank/DDBJ databases">
        <title>Genomic Encyclopedia of Type Strains, Phase III (KMG-III): the genomes of soil and plant-associated and newly described type strains.</title>
        <authorList>
            <person name="Whitman W."/>
        </authorList>
    </citation>
    <scope>NUCLEOTIDE SEQUENCE</scope>
    <source>
        <strain evidence="8">HMT 1</strain>
    </source>
</reference>
<accession>A0AAE3L1X4</accession>
<comment type="caution">
    <text evidence="8">The sequence shown here is derived from an EMBL/GenBank/DDBJ whole genome shotgun (WGS) entry which is preliminary data.</text>
</comment>
<keyword evidence="3" id="KW-0255">Endonuclease</keyword>
<evidence type="ECO:0000256" key="4">
    <source>
        <dbReference type="ARBA" id="ARBA00022801"/>
    </source>
</evidence>
<evidence type="ECO:0000259" key="6">
    <source>
        <dbReference type="Pfam" id="PF03755"/>
    </source>
</evidence>
<dbReference type="AlphaFoldDB" id="A0AAE3L1X4"/>
<evidence type="ECO:0000256" key="1">
    <source>
        <dbReference type="ARBA" id="ARBA00001968"/>
    </source>
</evidence>
<dbReference type="GO" id="GO:0016787">
    <property type="term" value="F:hydrolase activity"/>
    <property type="evidence" value="ECO:0007669"/>
    <property type="project" value="UniProtKB-KW"/>
</dbReference>
<dbReference type="InterPro" id="IPR005229">
    <property type="entry name" value="YicC/YloC-like"/>
</dbReference>
<dbReference type="GO" id="GO:0004521">
    <property type="term" value="F:RNA endonuclease activity"/>
    <property type="evidence" value="ECO:0007669"/>
    <property type="project" value="InterPro"/>
</dbReference>
<keyword evidence="2" id="KW-0540">Nuclease</keyword>
<protein>
    <submittedName>
        <fullName evidence="8">Uncharacterized protein (TIGR00255 family)</fullName>
    </submittedName>
</protein>
<sequence>MTAFGRAEDQGDWGRAVWEIRSVNHRYLEVSMRLPEDLRVLETAVRERINARLGRGKIDCYLRFETEETADSELCINAALADKLIQACATINGKLPASEPVTAIDVLRWPGVIQRQPPDPEALGKPLLALLETTLDQVVDTREREGAKLAALIEERCATATGMVAELRGRLPEIIAGLRERLVKKAEELRVEIERDRLDQELLLLAQRFDVSEELDRLDTHIAEIRNILSKGGQVGRRLDFLMQELNREANTLGAKTAHMDYSNTSVELKVLIEQMREQIQNIE</sequence>
<dbReference type="InterPro" id="IPR013527">
    <property type="entry name" value="YicC-like_N"/>
</dbReference>
<evidence type="ECO:0000313" key="9">
    <source>
        <dbReference type="Proteomes" id="UP001204445"/>
    </source>
</evidence>
<evidence type="ECO:0000313" key="8">
    <source>
        <dbReference type="EMBL" id="MCS3903641.1"/>
    </source>
</evidence>
<dbReference type="EMBL" id="JANUCT010000010">
    <property type="protein sequence ID" value="MCS3903641.1"/>
    <property type="molecule type" value="Genomic_DNA"/>
</dbReference>
<dbReference type="Pfam" id="PF03755">
    <property type="entry name" value="YicC-like_N"/>
    <property type="match status" value="1"/>
</dbReference>
<dbReference type="PANTHER" id="PTHR30636">
    <property type="entry name" value="UPF0701 PROTEIN YICC"/>
    <property type="match status" value="1"/>
</dbReference>